<reference evidence="3" key="2">
    <citation type="submission" date="2015-01" db="EMBL/GenBank/DDBJ databases">
        <title>Evolutionary Origins and Diversification of the Mycorrhizal Mutualists.</title>
        <authorList>
            <consortium name="DOE Joint Genome Institute"/>
            <consortium name="Mycorrhizal Genomics Consortium"/>
            <person name="Kohler A."/>
            <person name="Kuo A."/>
            <person name="Nagy L.G."/>
            <person name="Floudas D."/>
            <person name="Copeland A."/>
            <person name="Barry K.W."/>
            <person name="Cichocki N."/>
            <person name="Veneault-Fourrey C."/>
            <person name="LaButti K."/>
            <person name="Lindquist E.A."/>
            <person name="Lipzen A."/>
            <person name="Lundell T."/>
            <person name="Morin E."/>
            <person name="Murat C."/>
            <person name="Riley R."/>
            <person name="Ohm R."/>
            <person name="Sun H."/>
            <person name="Tunlid A."/>
            <person name="Henrissat B."/>
            <person name="Grigoriev I.V."/>
            <person name="Hibbett D.S."/>
            <person name="Martin F."/>
        </authorList>
    </citation>
    <scope>NUCLEOTIDE SEQUENCE [LARGE SCALE GENOMIC DNA]</scope>
    <source>
        <strain evidence="1 3">F 1598</strain>
    </source>
</reference>
<protein>
    <submittedName>
        <fullName evidence="2">Uncharacterized protein</fullName>
    </submittedName>
</protein>
<sequence>MLPYELPTRVWHSYRQGFTLNFIWKTVSMFTYAPIFADAGGHNFRVYPRSVLSYRNGLLIKRTT</sequence>
<evidence type="ECO:0000313" key="1">
    <source>
        <dbReference type="EMBL" id="KIM73467.1"/>
    </source>
</evidence>
<gene>
    <name evidence="2" type="ORF">PILCRDRAFT_825685</name>
    <name evidence="1" type="ORF">PILCRDRAFT_829140</name>
</gene>
<proteinExistence type="predicted"/>
<reference evidence="2 3" key="1">
    <citation type="submission" date="2014-04" db="EMBL/GenBank/DDBJ databases">
        <authorList>
            <consortium name="DOE Joint Genome Institute"/>
            <person name="Kuo A."/>
            <person name="Tarkka M."/>
            <person name="Buscot F."/>
            <person name="Kohler A."/>
            <person name="Nagy L.G."/>
            <person name="Floudas D."/>
            <person name="Copeland A."/>
            <person name="Barry K.W."/>
            <person name="Cichocki N."/>
            <person name="Veneault-Fourrey C."/>
            <person name="LaButti K."/>
            <person name="Lindquist E.A."/>
            <person name="Lipzen A."/>
            <person name="Lundell T."/>
            <person name="Morin E."/>
            <person name="Murat C."/>
            <person name="Sun H."/>
            <person name="Tunlid A."/>
            <person name="Henrissat B."/>
            <person name="Grigoriev I.V."/>
            <person name="Hibbett D.S."/>
            <person name="Martin F."/>
            <person name="Nordberg H.P."/>
            <person name="Cantor M.N."/>
            <person name="Hua S.X."/>
        </authorList>
    </citation>
    <scope>NUCLEOTIDE SEQUENCE [LARGE SCALE GENOMIC DNA]</scope>
    <source>
        <strain evidence="2 3">F 1598</strain>
    </source>
</reference>
<dbReference type="EMBL" id="KN833081">
    <property type="protein sequence ID" value="KIM73467.1"/>
    <property type="molecule type" value="Genomic_DNA"/>
</dbReference>
<reference evidence="2" key="3">
    <citation type="submission" date="2015-02" db="EMBL/GenBank/DDBJ databases">
        <title>Evolutionary Origins and Diversification of the Mycorrhizal Mutualists.</title>
        <authorList>
            <consortium name="DOE Joint Genome Institute"/>
            <consortium name="Mycorrhizal Genomics Consortium"/>
            <person name="Kohler A."/>
            <person name="Kuo A."/>
            <person name="Nagy L.G."/>
            <person name="Floudas D."/>
            <person name="Copeland A."/>
            <person name="Barry K.W."/>
            <person name="Cichocki N."/>
            <person name="Veneault-Fourrey C."/>
            <person name="LaButti K."/>
            <person name="Lindquist E.A."/>
            <person name="Lipzen A."/>
            <person name="Lundell T."/>
            <person name="Morin E."/>
            <person name="Murat C."/>
            <person name="Riley R."/>
            <person name="Ohm R."/>
            <person name="Sun H."/>
            <person name="Tunlid A."/>
            <person name="Henrissat B."/>
            <person name="Grigoriev I.V."/>
            <person name="Hibbett D.S."/>
            <person name="Martin F."/>
        </authorList>
    </citation>
    <scope>NUCLEOTIDE SEQUENCE</scope>
    <source>
        <strain evidence="2 3">F 1598</strain>
    </source>
</reference>
<evidence type="ECO:0000313" key="3">
    <source>
        <dbReference type="Proteomes" id="UP000054166"/>
    </source>
</evidence>
<evidence type="ECO:0000313" key="2">
    <source>
        <dbReference type="EMBL" id="KIM77137.1"/>
    </source>
</evidence>
<keyword evidence="3" id="KW-1185">Reference proteome</keyword>
<organism evidence="2 3">
    <name type="scientific">Piloderma croceum (strain F 1598)</name>
    <dbReference type="NCBI Taxonomy" id="765440"/>
    <lineage>
        <taxon>Eukaryota</taxon>
        <taxon>Fungi</taxon>
        <taxon>Dikarya</taxon>
        <taxon>Basidiomycota</taxon>
        <taxon>Agaricomycotina</taxon>
        <taxon>Agaricomycetes</taxon>
        <taxon>Agaricomycetidae</taxon>
        <taxon>Atheliales</taxon>
        <taxon>Atheliaceae</taxon>
        <taxon>Piloderma</taxon>
    </lineage>
</organism>
<dbReference type="AlphaFoldDB" id="A0A0C3BIH3"/>
<dbReference type="Proteomes" id="UP000054166">
    <property type="component" value="Unassembled WGS sequence"/>
</dbReference>
<name>A0A0C3BIH3_PILCF</name>
<dbReference type="EMBL" id="KN833028">
    <property type="protein sequence ID" value="KIM77137.1"/>
    <property type="molecule type" value="Genomic_DNA"/>
</dbReference>
<dbReference type="HOGENOM" id="CLU_2868486_0_0_1"/>
<accession>A0A0C3BIH3</accession>